<dbReference type="EMBL" id="QLMC01000002">
    <property type="protein sequence ID" value="RAK00303.1"/>
    <property type="molecule type" value="Genomic_DNA"/>
</dbReference>
<evidence type="ECO:0000313" key="2">
    <source>
        <dbReference type="Proteomes" id="UP000248790"/>
    </source>
</evidence>
<protein>
    <submittedName>
        <fullName evidence="1">Uncharacterized protein</fullName>
    </submittedName>
</protein>
<reference evidence="1 2" key="1">
    <citation type="submission" date="2018-06" db="EMBL/GenBank/DDBJ databases">
        <title>Genomic Encyclopedia of Archaeal and Bacterial Type Strains, Phase II (KMG-II): from individual species to whole genera.</title>
        <authorList>
            <person name="Goeker M."/>
        </authorList>
    </citation>
    <scope>NUCLEOTIDE SEQUENCE [LARGE SCALE GENOMIC DNA]</scope>
    <source>
        <strain evidence="1 2">DSM 21851</strain>
    </source>
</reference>
<sequence>MIPVILSLGIVGAVMYIVYRYSSDSLVNRDRKILLYAEEYSKALKGTDKEYAQMVGREYYSALRQGLLTEDDEKTIASDLAAMDESSFR</sequence>
<keyword evidence="2" id="KW-1185">Reference proteome</keyword>
<accession>A0A327X5D1</accession>
<dbReference type="Proteomes" id="UP000248790">
    <property type="component" value="Unassembled WGS sequence"/>
</dbReference>
<proteinExistence type="predicted"/>
<comment type="caution">
    <text evidence="1">The sequence shown here is derived from an EMBL/GenBank/DDBJ whole genome shotgun (WGS) entry which is preliminary data.</text>
</comment>
<organism evidence="1 2">
    <name type="scientific">Larkinella arboricola</name>
    <dbReference type="NCBI Taxonomy" id="643671"/>
    <lineage>
        <taxon>Bacteria</taxon>
        <taxon>Pseudomonadati</taxon>
        <taxon>Bacteroidota</taxon>
        <taxon>Cytophagia</taxon>
        <taxon>Cytophagales</taxon>
        <taxon>Spirosomataceae</taxon>
        <taxon>Larkinella</taxon>
    </lineage>
</organism>
<gene>
    <name evidence="1" type="ORF">LX87_02005</name>
</gene>
<dbReference type="AlphaFoldDB" id="A0A327X5D1"/>
<evidence type="ECO:0000313" key="1">
    <source>
        <dbReference type="EMBL" id="RAK00303.1"/>
    </source>
</evidence>
<dbReference type="OrthoDB" id="677360at2"/>
<name>A0A327X5D1_LARAB</name>